<gene>
    <name evidence="1" type="ORF">GA0070616_5403</name>
    <name evidence="2" type="ORF">GA0070616_5404</name>
</gene>
<protein>
    <recommendedName>
        <fullName evidence="4">SapB/AmfS family lantipeptide</fullName>
    </recommendedName>
</protein>
<dbReference type="NCBIfam" id="NF038159">
    <property type="entry name" value="lanthi_III_b"/>
    <property type="match status" value="1"/>
</dbReference>
<dbReference type="RefSeq" id="WP_091089080.1">
    <property type="nucleotide sequence ID" value="NZ_FMHT01000003.1"/>
</dbReference>
<keyword evidence="3" id="KW-1185">Reference proteome</keyword>
<name>A0A1C6T3G7_9ACTN</name>
<dbReference type="Proteomes" id="UP000199699">
    <property type="component" value="Unassembled WGS sequence"/>
</dbReference>
<sequence>MALLDLQAMEAAPADRTGGGSQASLLLCGDSSLSVTTCN</sequence>
<reference evidence="2 3" key="1">
    <citation type="submission" date="2016-06" db="EMBL/GenBank/DDBJ databases">
        <authorList>
            <person name="Kjaerup R.B."/>
            <person name="Dalgaard T.S."/>
            <person name="Juul-Madsen H.R."/>
        </authorList>
    </citation>
    <scope>NUCLEOTIDE SEQUENCE [LARGE SCALE GENOMIC DNA]</scope>
    <source>
        <strain evidence="2 3">DSM 43818</strain>
    </source>
</reference>
<evidence type="ECO:0008006" key="4">
    <source>
        <dbReference type="Google" id="ProtNLM"/>
    </source>
</evidence>
<proteinExistence type="predicted"/>
<dbReference type="NCBIfam" id="NF033212">
    <property type="entry name" value="SapB_AmfS_lanti"/>
    <property type="match status" value="1"/>
</dbReference>
<dbReference type="InterPro" id="IPR045825">
    <property type="entry name" value="RamS"/>
</dbReference>
<organism evidence="2 3">
    <name type="scientific">Micromonospora nigra</name>
    <dbReference type="NCBI Taxonomy" id="145857"/>
    <lineage>
        <taxon>Bacteria</taxon>
        <taxon>Bacillati</taxon>
        <taxon>Actinomycetota</taxon>
        <taxon>Actinomycetes</taxon>
        <taxon>Micromonosporales</taxon>
        <taxon>Micromonosporaceae</taxon>
        <taxon>Micromonospora</taxon>
    </lineage>
</organism>
<evidence type="ECO:0000313" key="1">
    <source>
        <dbReference type="EMBL" id="SCL36118.1"/>
    </source>
</evidence>
<dbReference type="EMBL" id="FMHT01000003">
    <property type="protein sequence ID" value="SCL36122.1"/>
    <property type="molecule type" value="Genomic_DNA"/>
</dbReference>
<accession>A0A1C6T3G7</accession>
<dbReference type="EMBL" id="FMHT01000003">
    <property type="protein sequence ID" value="SCL36118.1"/>
    <property type="molecule type" value="Genomic_DNA"/>
</dbReference>
<evidence type="ECO:0000313" key="2">
    <source>
        <dbReference type="EMBL" id="SCL36122.1"/>
    </source>
</evidence>
<evidence type="ECO:0000313" key="3">
    <source>
        <dbReference type="Proteomes" id="UP000199699"/>
    </source>
</evidence>
<dbReference type="OrthoDB" id="3542079at2"/>
<dbReference type="Pfam" id="PF19402">
    <property type="entry name" value="RamS"/>
    <property type="match status" value="1"/>
</dbReference>
<dbReference type="STRING" id="145857.GA0070616_5403"/>
<dbReference type="AlphaFoldDB" id="A0A1C6T3G7"/>